<evidence type="ECO:0000259" key="2">
    <source>
        <dbReference type="Pfam" id="PF01965"/>
    </source>
</evidence>
<dbReference type="PROSITE" id="PS51276">
    <property type="entry name" value="PEPTIDASE_C56_PFPI"/>
    <property type="match status" value="1"/>
</dbReference>
<dbReference type="SUPFAM" id="SSF52317">
    <property type="entry name" value="Class I glutamine amidotransferase-like"/>
    <property type="match status" value="1"/>
</dbReference>
<proteinExistence type="inferred from homology"/>
<dbReference type="InterPro" id="IPR029062">
    <property type="entry name" value="Class_I_gatase-like"/>
</dbReference>
<evidence type="ECO:0000256" key="1">
    <source>
        <dbReference type="ARBA" id="ARBA00008542"/>
    </source>
</evidence>
<name>A0A7S1WA30_NEODS</name>
<protein>
    <recommendedName>
        <fullName evidence="2">DJ-1/PfpI domain-containing protein</fullName>
    </recommendedName>
</protein>
<organism evidence="3">
    <name type="scientific">Neobodo designis</name>
    <name type="common">Flagellated protozoan</name>
    <name type="synonym">Bodo designis</name>
    <dbReference type="NCBI Taxonomy" id="312471"/>
    <lineage>
        <taxon>Eukaryota</taxon>
        <taxon>Discoba</taxon>
        <taxon>Euglenozoa</taxon>
        <taxon>Kinetoplastea</taxon>
        <taxon>Metakinetoplastina</taxon>
        <taxon>Neobodonida</taxon>
        <taxon>Neobodo</taxon>
    </lineage>
</organism>
<dbReference type="PANTHER" id="PTHR42733:SF13">
    <property type="entry name" value="DJ-1_PFPI DOMAIN-CONTAINING PROTEIN"/>
    <property type="match status" value="1"/>
</dbReference>
<dbReference type="Pfam" id="PF01965">
    <property type="entry name" value="DJ-1_PfpI"/>
    <property type="match status" value="1"/>
</dbReference>
<reference evidence="3" key="1">
    <citation type="submission" date="2021-01" db="EMBL/GenBank/DDBJ databases">
        <authorList>
            <person name="Corre E."/>
            <person name="Pelletier E."/>
            <person name="Niang G."/>
            <person name="Scheremetjew M."/>
            <person name="Finn R."/>
            <person name="Kale V."/>
            <person name="Holt S."/>
            <person name="Cochrane G."/>
            <person name="Meng A."/>
            <person name="Brown T."/>
            <person name="Cohen L."/>
        </authorList>
    </citation>
    <scope>NUCLEOTIDE SEQUENCE</scope>
    <source>
        <strain evidence="3">CCAP 1951/1</strain>
    </source>
</reference>
<dbReference type="EMBL" id="HBGF01053868">
    <property type="protein sequence ID" value="CAD9157029.1"/>
    <property type="molecule type" value="Transcribed_RNA"/>
</dbReference>
<dbReference type="InterPro" id="IPR002818">
    <property type="entry name" value="DJ-1/PfpI"/>
</dbReference>
<evidence type="ECO:0000313" key="3">
    <source>
        <dbReference type="EMBL" id="CAD9157029.1"/>
    </source>
</evidence>
<sequence length="174" mass="18751">MATGARNAVVFAEDMYECLELHYPRLRLVEAGFNVHVVGPEAGHTYKSKEGYWAKSTSQVKDVDPSTVAVVVVPGGFCTDRLRRIPEIVDWLKAANDAGAVVGFICHGGWLPISAKIVAGKRVTCFFAIKDDLINAGAEYVADERVVVDGKMVTAQTPEDLPGFMAAILRLAAA</sequence>
<dbReference type="AlphaFoldDB" id="A0A7S1WA30"/>
<dbReference type="Gene3D" id="3.40.50.880">
    <property type="match status" value="1"/>
</dbReference>
<dbReference type="InterPro" id="IPR006286">
    <property type="entry name" value="C56_PfpI-like"/>
</dbReference>
<dbReference type="PANTHER" id="PTHR42733">
    <property type="entry name" value="DJ-1 PROTEIN"/>
    <property type="match status" value="1"/>
</dbReference>
<feature type="domain" description="DJ-1/PfpI" evidence="2">
    <location>
        <begin position="8"/>
        <end position="170"/>
    </location>
</feature>
<gene>
    <name evidence="3" type="ORF">NDES1114_LOCUS36036</name>
</gene>
<accession>A0A7S1WA30</accession>
<dbReference type="CDD" id="cd03134">
    <property type="entry name" value="GATase1_PfpI_like"/>
    <property type="match status" value="1"/>
</dbReference>
<comment type="similarity">
    <text evidence="1">Belongs to the peptidase C56 family.</text>
</comment>